<evidence type="ECO:0000256" key="1">
    <source>
        <dbReference type="SAM" id="MobiDB-lite"/>
    </source>
</evidence>
<dbReference type="EMBL" id="DS547120">
    <property type="protein sequence ID" value="EDR04087.1"/>
    <property type="molecule type" value="Genomic_DNA"/>
</dbReference>
<dbReference type="OrthoDB" id="2149705at2759"/>
<accession>B0DN58</accession>
<dbReference type="InterPro" id="IPR015947">
    <property type="entry name" value="PUA-like_sf"/>
</dbReference>
<feature type="region of interest" description="Disordered" evidence="1">
    <location>
        <begin position="65"/>
        <end position="86"/>
    </location>
</feature>
<proteinExistence type="predicted"/>
<dbReference type="KEGG" id="lbc:LACBIDRAFT_295114"/>
<dbReference type="HOGENOM" id="CLU_103806_0_0_1"/>
<gene>
    <name evidence="2" type="ORF">LACBIDRAFT_295114</name>
</gene>
<dbReference type="SUPFAM" id="SSF88697">
    <property type="entry name" value="PUA domain-like"/>
    <property type="match status" value="1"/>
</dbReference>
<name>B0DN58_LACBS</name>
<reference evidence="2 3" key="1">
    <citation type="journal article" date="2008" name="Nature">
        <title>The genome of Laccaria bicolor provides insights into mycorrhizal symbiosis.</title>
        <authorList>
            <person name="Martin F."/>
            <person name="Aerts A."/>
            <person name="Ahren D."/>
            <person name="Brun A."/>
            <person name="Danchin E.G.J."/>
            <person name="Duchaussoy F."/>
            <person name="Gibon J."/>
            <person name="Kohler A."/>
            <person name="Lindquist E."/>
            <person name="Pereda V."/>
            <person name="Salamov A."/>
            <person name="Shapiro H.J."/>
            <person name="Wuyts J."/>
            <person name="Blaudez D."/>
            <person name="Buee M."/>
            <person name="Brokstein P."/>
            <person name="Canbaeck B."/>
            <person name="Cohen D."/>
            <person name="Courty P.E."/>
            <person name="Coutinho P.M."/>
            <person name="Delaruelle C."/>
            <person name="Detter J.C."/>
            <person name="Deveau A."/>
            <person name="DiFazio S."/>
            <person name="Duplessis S."/>
            <person name="Fraissinet-Tachet L."/>
            <person name="Lucic E."/>
            <person name="Frey-Klett P."/>
            <person name="Fourrey C."/>
            <person name="Feussner I."/>
            <person name="Gay G."/>
            <person name="Grimwood J."/>
            <person name="Hoegger P.J."/>
            <person name="Jain P."/>
            <person name="Kilaru S."/>
            <person name="Labbe J."/>
            <person name="Lin Y.C."/>
            <person name="Legue V."/>
            <person name="Le Tacon F."/>
            <person name="Marmeisse R."/>
            <person name="Melayah D."/>
            <person name="Montanini B."/>
            <person name="Muratet M."/>
            <person name="Nehls U."/>
            <person name="Niculita-Hirzel H."/>
            <person name="Oudot-Le Secq M.P."/>
            <person name="Peter M."/>
            <person name="Quesneville H."/>
            <person name="Rajashekar B."/>
            <person name="Reich M."/>
            <person name="Rouhier N."/>
            <person name="Schmutz J."/>
            <person name="Yin T."/>
            <person name="Chalot M."/>
            <person name="Henrissat B."/>
            <person name="Kuees U."/>
            <person name="Lucas S."/>
            <person name="Van de Peer Y."/>
            <person name="Podila G.K."/>
            <person name="Polle A."/>
            <person name="Pukkila P.J."/>
            <person name="Richardson P.M."/>
            <person name="Rouze P."/>
            <person name="Sanders I.R."/>
            <person name="Stajich J.E."/>
            <person name="Tunlid A."/>
            <person name="Tuskan G."/>
            <person name="Grigoriev I.V."/>
        </authorList>
    </citation>
    <scope>NUCLEOTIDE SEQUENCE [LARGE SCALE GENOMIC DNA]</scope>
    <source>
        <strain evidence="3">S238N-H82 / ATCC MYA-4686</strain>
    </source>
</reference>
<dbReference type="RefSeq" id="XP_001885342.1">
    <property type="nucleotide sequence ID" value="XM_001885307.1"/>
</dbReference>
<dbReference type="InParanoid" id="B0DN58"/>
<sequence>MAPRTTPADAILPMTNDCMQQIVRGEKTYEFRRYLISPSIKRIWFYLNAPLSHVGYICEIESARTRNPGDEPLPEDGLGNKEYNSHHKDRDRYDFAYRVKGVWRIREPITLAVMKEKFGIKIAPRGLIYVPPKMALEVPWEDQERVMLPSSVSDELDEQAEGNPKYATRLLKSKRKRSPMHSEEQPKRKFRANHWKRRIYLSYTPGNSVNYW</sequence>
<evidence type="ECO:0000313" key="3">
    <source>
        <dbReference type="Proteomes" id="UP000001194"/>
    </source>
</evidence>
<evidence type="ECO:0000313" key="2">
    <source>
        <dbReference type="EMBL" id="EDR04087.1"/>
    </source>
</evidence>
<protein>
    <submittedName>
        <fullName evidence="2">Predicted protein</fullName>
    </submittedName>
</protein>
<keyword evidence="3" id="KW-1185">Reference proteome</keyword>
<dbReference type="GeneID" id="6080894"/>
<organism evidence="3">
    <name type="scientific">Laccaria bicolor (strain S238N-H82 / ATCC MYA-4686)</name>
    <name type="common">Bicoloured deceiver</name>
    <name type="synonym">Laccaria laccata var. bicolor</name>
    <dbReference type="NCBI Taxonomy" id="486041"/>
    <lineage>
        <taxon>Eukaryota</taxon>
        <taxon>Fungi</taxon>
        <taxon>Dikarya</taxon>
        <taxon>Basidiomycota</taxon>
        <taxon>Agaricomycotina</taxon>
        <taxon>Agaricomycetes</taxon>
        <taxon>Agaricomycetidae</taxon>
        <taxon>Agaricales</taxon>
        <taxon>Agaricineae</taxon>
        <taxon>Hydnangiaceae</taxon>
        <taxon>Laccaria</taxon>
    </lineage>
</organism>
<dbReference type="Proteomes" id="UP000001194">
    <property type="component" value="Unassembled WGS sequence"/>
</dbReference>
<dbReference type="AlphaFoldDB" id="B0DN58"/>